<comment type="caution">
    <text evidence="4">The sequence shown here is derived from an EMBL/GenBank/DDBJ whole genome shotgun (WGS) entry which is preliminary data.</text>
</comment>
<evidence type="ECO:0000313" key="5">
    <source>
        <dbReference type="Proteomes" id="UP000273083"/>
    </source>
</evidence>
<dbReference type="RefSeq" id="WP_123609352.1">
    <property type="nucleotide sequence ID" value="NZ_RJVG01000005.1"/>
</dbReference>
<dbReference type="GO" id="GO:0006313">
    <property type="term" value="P:DNA transposition"/>
    <property type="evidence" value="ECO:0007669"/>
    <property type="project" value="InterPro"/>
</dbReference>
<evidence type="ECO:0000313" key="4">
    <source>
        <dbReference type="EMBL" id="ROR28171.1"/>
    </source>
</evidence>
<accession>A0A3N1XPS7</accession>
<keyword evidence="5" id="KW-1185">Reference proteome</keyword>
<dbReference type="OrthoDB" id="9811278at2"/>
<dbReference type="NCBIfam" id="NF033542">
    <property type="entry name" value="transpos_IS110"/>
    <property type="match status" value="1"/>
</dbReference>
<keyword evidence="1" id="KW-0175">Coiled coil</keyword>
<dbReference type="AlphaFoldDB" id="A0A3N1XPS7"/>
<gene>
    <name evidence="4" type="ORF">EDD66_105110</name>
</gene>
<dbReference type="InterPro" id="IPR002525">
    <property type="entry name" value="Transp_IS110-like_N"/>
</dbReference>
<dbReference type="Pfam" id="PF02371">
    <property type="entry name" value="Transposase_20"/>
    <property type="match status" value="1"/>
</dbReference>
<dbReference type="Pfam" id="PF01548">
    <property type="entry name" value="DEDD_Tnp_IS110"/>
    <property type="match status" value="1"/>
</dbReference>
<feature type="domain" description="Transposase IS116/IS110/IS902 C-terminal" evidence="3">
    <location>
        <begin position="269"/>
        <end position="352"/>
    </location>
</feature>
<name>A0A3N1XPS7_9FIRM</name>
<protein>
    <submittedName>
        <fullName evidence="4">Transposase</fullName>
    </submittedName>
</protein>
<evidence type="ECO:0000259" key="3">
    <source>
        <dbReference type="Pfam" id="PF02371"/>
    </source>
</evidence>
<organism evidence="4 5">
    <name type="scientific">Mobilisporobacter senegalensis</name>
    <dbReference type="NCBI Taxonomy" id="1329262"/>
    <lineage>
        <taxon>Bacteria</taxon>
        <taxon>Bacillati</taxon>
        <taxon>Bacillota</taxon>
        <taxon>Clostridia</taxon>
        <taxon>Lachnospirales</taxon>
        <taxon>Lachnospiraceae</taxon>
        <taxon>Mobilisporobacter</taxon>
    </lineage>
</organism>
<evidence type="ECO:0000259" key="2">
    <source>
        <dbReference type="Pfam" id="PF01548"/>
    </source>
</evidence>
<proteinExistence type="predicted"/>
<reference evidence="4 5" key="1">
    <citation type="submission" date="2018-11" db="EMBL/GenBank/DDBJ databases">
        <title>Genomic Encyclopedia of Type Strains, Phase IV (KMG-IV): sequencing the most valuable type-strain genomes for metagenomic binning, comparative biology and taxonomic classification.</title>
        <authorList>
            <person name="Goeker M."/>
        </authorList>
    </citation>
    <scope>NUCLEOTIDE SEQUENCE [LARGE SCALE GENOMIC DNA]</scope>
    <source>
        <strain evidence="4 5">DSM 26537</strain>
    </source>
</reference>
<dbReference type="GO" id="GO:0003677">
    <property type="term" value="F:DNA binding"/>
    <property type="evidence" value="ECO:0007669"/>
    <property type="project" value="InterPro"/>
</dbReference>
<dbReference type="PANTHER" id="PTHR33055:SF15">
    <property type="entry name" value="TRANSPOSASE-RELATED"/>
    <property type="match status" value="1"/>
</dbReference>
<feature type="coiled-coil region" evidence="1">
    <location>
        <begin position="237"/>
        <end position="264"/>
    </location>
</feature>
<evidence type="ECO:0000256" key="1">
    <source>
        <dbReference type="SAM" id="Coils"/>
    </source>
</evidence>
<dbReference type="PANTHER" id="PTHR33055">
    <property type="entry name" value="TRANSPOSASE FOR INSERTION SEQUENCE ELEMENT IS1111A"/>
    <property type="match status" value="1"/>
</dbReference>
<dbReference type="InterPro" id="IPR003346">
    <property type="entry name" value="Transposase_20"/>
</dbReference>
<feature type="domain" description="Transposase IS110-like N-terminal" evidence="2">
    <location>
        <begin position="4"/>
        <end position="163"/>
    </location>
</feature>
<sequence length="391" mass="44053">MIYAGIDVAKDKHDCFITNSDGEVLFRAFTIQNNRDGFDDLFQKIFSVAKDLTKVKVGLEATGHYSYNLLGYLVDKGLATYVINPLHTNLYRKSLSLRQTKTDKVDARTIASMIMSDVNLKSYSDTSYHNEELKSLTRYRFDKVKERAKLKTSISRLVTILFPELEKLVPTLHMVSIYTLLSEFPSANAVASAHLTKLANLLETASKGHYSKDTAILFREAARTSIGSNMPAKSLELKHTIKLIQELDSEIDEIESEIKIIMDEINSPILSIPGISYRMGAMIIAEIGDFERFDTPDKILAYAGLSPSTYQSGQLDGAYSHMEKRGSKYLRYALFNATKFVCNWDPTFAAYLAKKRAEGKHYNVAISHATKKLVRVIYQLECSGQTYIKLA</sequence>
<dbReference type="EMBL" id="RJVG01000005">
    <property type="protein sequence ID" value="ROR28171.1"/>
    <property type="molecule type" value="Genomic_DNA"/>
</dbReference>
<dbReference type="GO" id="GO:0004803">
    <property type="term" value="F:transposase activity"/>
    <property type="evidence" value="ECO:0007669"/>
    <property type="project" value="InterPro"/>
</dbReference>
<dbReference type="InterPro" id="IPR047650">
    <property type="entry name" value="Transpos_IS110"/>
</dbReference>
<dbReference type="Proteomes" id="UP000273083">
    <property type="component" value="Unassembled WGS sequence"/>
</dbReference>